<evidence type="ECO:0000313" key="2">
    <source>
        <dbReference type="EMBL" id="MFC0540808.1"/>
    </source>
</evidence>
<sequence>MDYAMGRNDRETERLMLQAELYRPHSRHLFTLAGISPGMRVLDVGCGAGDISLLIADLVGPTGSVLGIDADPAVLAVARSRAQGLPNVEFRQAVLPSVELAGPVDAVVGRLILMHLADPAGTVRELARHVRPGGVVTFQDFELDTCRAAPPTALATRCLDWIRGSMRAGGITPNPGEDLYRIFRDAGFPSPDLSSSRPAGNADSVNVVHAAATAVSLIPMIEKAGLATVEEVGPETLYSRLRDEIAEVDGVFYSPELIAAWTTV</sequence>
<evidence type="ECO:0000313" key="3">
    <source>
        <dbReference type="Proteomes" id="UP001589810"/>
    </source>
</evidence>
<gene>
    <name evidence="2" type="ORF">ACFFH7_04920</name>
</gene>
<evidence type="ECO:0000259" key="1">
    <source>
        <dbReference type="Pfam" id="PF13847"/>
    </source>
</evidence>
<dbReference type="Gene3D" id="3.40.50.150">
    <property type="entry name" value="Vaccinia Virus protein VP39"/>
    <property type="match status" value="1"/>
</dbReference>
<dbReference type="PANTHER" id="PTHR43861">
    <property type="entry name" value="TRANS-ACONITATE 2-METHYLTRANSFERASE-RELATED"/>
    <property type="match status" value="1"/>
</dbReference>
<reference evidence="2 3" key="1">
    <citation type="submission" date="2024-09" db="EMBL/GenBank/DDBJ databases">
        <authorList>
            <person name="Sun Q."/>
            <person name="Mori K."/>
        </authorList>
    </citation>
    <scope>NUCLEOTIDE SEQUENCE [LARGE SCALE GENOMIC DNA]</scope>
    <source>
        <strain evidence="2 3">TBRC 1432</strain>
    </source>
</reference>
<dbReference type="CDD" id="cd02440">
    <property type="entry name" value="AdoMet_MTases"/>
    <property type="match status" value="1"/>
</dbReference>
<keyword evidence="3" id="KW-1185">Reference proteome</keyword>
<organism evidence="2 3">
    <name type="scientific">Kutzneria chonburiensis</name>
    <dbReference type="NCBI Taxonomy" id="1483604"/>
    <lineage>
        <taxon>Bacteria</taxon>
        <taxon>Bacillati</taxon>
        <taxon>Actinomycetota</taxon>
        <taxon>Actinomycetes</taxon>
        <taxon>Pseudonocardiales</taxon>
        <taxon>Pseudonocardiaceae</taxon>
        <taxon>Kutzneria</taxon>
    </lineage>
</organism>
<proteinExistence type="predicted"/>
<dbReference type="EMBL" id="JBHLUD010000001">
    <property type="protein sequence ID" value="MFC0540808.1"/>
    <property type="molecule type" value="Genomic_DNA"/>
</dbReference>
<dbReference type="InterPro" id="IPR025714">
    <property type="entry name" value="Methyltranfer_dom"/>
</dbReference>
<dbReference type="Proteomes" id="UP001589810">
    <property type="component" value="Unassembled WGS sequence"/>
</dbReference>
<name>A0ABV6MKI9_9PSEU</name>
<keyword evidence="2" id="KW-0808">Transferase</keyword>
<dbReference type="InterPro" id="IPR029063">
    <property type="entry name" value="SAM-dependent_MTases_sf"/>
</dbReference>
<dbReference type="Pfam" id="PF13847">
    <property type="entry name" value="Methyltransf_31"/>
    <property type="match status" value="1"/>
</dbReference>
<accession>A0ABV6MKI9</accession>
<feature type="domain" description="Methyltransferase" evidence="1">
    <location>
        <begin position="36"/>
        <end position="142"/>
    </location>
</feature>
<dbReference type="GO" id="GO:0032259">
    <property type="term" value="P:methylation"/>
    <property type="evidence" value="ECO:0007669"/>
    <property type="project" value="UniProtKB-KW"/>
</dbReference>
<keyword evidence="2" id="KW-0489">Methyltransferase</keyword>
<comment type="caution">
    <text evidence="2">The sequence shown here is derived from an EMBL/GenBank/DDBJ whole genome shotgun (WGS) entry which is preliminary data.</text>
</comment>
<dbReference type="GO" id="GO:0008168">
    <property type="term" value="F:methyltransferase activity"/>
    <property type="evidence" value="ECO:0007669"/>
    <property type="project" value="UniProtKB-KW"/>
</dbReference>
<protein>
    <submittedName>
        <fullName evidence="2">Methyltransferase domain-containing protein</fullName>
    </submittedName>
</protein>
<dbReference type="SUPFAM" id="SSF53335">
    <property type="entry name" value="S-adenosyl-L-methionine-dependent methyltransferases"/>
    <property type="match status" value="1"/>
</dbReference>
<dbReference type="RefSeq" id="WP_379793784.1">
    <property type="nucleotide sequence ID" value="NZ_JBHLUD010000001.1"/>
</dbReference>